<protein>
    <recommendedName>
        <fullName evidence="1">Tn3 transposase DDE domain-containing protein</fullName>
    </recommendedName>
</protein>
<dbReference type="InterPro" id="IPR002513">
    <property type="entry name" value="Tn3_Tnp_DDE_dom"/>
</dbReference>
<feature type="domain" description="Tn3 transposase DDE" evidence="1">
    <location>
        <begin position="3"/>
        <end position="57"/>
    </location>
</feature>
<evidence type="ECO:0000259" key="1">
    <source>
        <dbReference type="Pfam" id="PF01526"/>
    </source>
</evidence>
<dbReference type="Pfam" id="PF01526">
    <property type="entry name" value="DDE_Tnp_Tn3"/>
    <property type="match status" value="1"/>
</dbReference>
<name>A0A329V993_9GAMM</name>
<dbReference type="AlphaFoldDB" id="A0A329V993"/>
<organism evidence="2 3">
    <name type="scientific">Photorhabdus laumondii subsp. clarkei</name>
    <dbReference type="NCBI Taxonomy" id="2029685"/>
    <lineage>
        <taxon>Bacteria</taxon>
        <taxon>Pseudomonadati</taxon>
        <taxon>Pseudomonadota</taxon>
        <taxon>Gammaproteobacteria</taxon>
        <taxon>Enterobacterales</taxon>
        <taxon>Morganellaceae</taxon>
        <taxon>Photorhabdus</taxon>
    </lineage>
</organism>
<proteinExistence type="predicted"/>
<dbReference type="GO" id="GO:0004803">
    <property type="term" value="F:transposase activity"/>
    <property type="evidence" value="ECO:0007669"/>
    <property type="project" value="InterPro"/>
</dbReference>
<dbReference type="Proteomes" id="UP000250870">
    <property type="component" value="Unassembled WGS sequence"/>
</dbReference>
<gene>
    <name evidence="2" type="ORF">CKY01_22200</name>
</gene>
<evidence type="ECO:0000313" key="2">
    <source>
        <dbReference type="EMBL" id="RAW82225.1"/>
    </source>
</evidence>
<dbReference type="EMBL" id="NSCI01000064">
    <property type="protein sequence ID" value="RAW82225.1"/>
    <property type="molecule type" value="Genomic_DNA"/>
</dbReference>
<accession>A0A329V993</accession>
<evidence type="ECO:0000313" key="3">
    <source>
        <dbReference type="Proteomes" id="UP000250870"/>
    </source>
</evidence>
<reference evidence="2 3" key="1">
    <citation type="journal article" date="2018" name="Int. J. Syst. Evol. Microbiol.">
        <title>Whole-genome-based revisit of Photorhabdus phylogeny: proposal for the elevation of most Photorhabdus subspecies to the species level and description of one novel species Photorhabdus bodei sp. nov., and one novel subspecies Photorhabdus laumondii subsp. clarkei subsp. nov.</title>
        <authorList>
            <person name="Machado R.A.R."/>
            <person name="Wuthrich D."/>
            <person name="Kuhnert P."/>
            <person name="Arce C.C.M."/>
            <person name="Thonen L."/>
            <person name="Ruiz C."/>
            <person name="Zhang X."/>
            <person name="Robert C.A.M."/>
            <person name="Karimi J."/>
            <person name="Kamali S."/>
            <person name="Ma J."/>
            <person name="Bruggmann R."/>
            <person name="Erb M."/>
        </authorList>
    </citation>
    <scope>NUCLEOTIDE SEQUENCE [LARGE SCALE GENOMIC DNA]</scope>
    <source>
        <strain evidence="2 3">BOJ-47</strain>
    </source>
</reference>
<dbReference type="GO" id="GO:0006313">
    <property type="term" value="P:DNA transposition"/>
    <property type="evidence" value="ECO:0007669"/>
    <property type="project" value="InterPro"/>
</dbReference>
<sequence length="60" mass="7167">MYKIKSVYKKNPTLKALIEFDRIIMSDYILDYIDSQEIREIVQSSLCRGESYHQLNKIPK</sequence>
<comment type="caution">
    <text evidence="2">The sequence shown here is derived from an EMBL/GenBank/DDBJ whole genome shotgun (WGS) entry which is preliminary data.</text>
</comment>